<gene>
    <name evidence="1" type="ORF">N1F79_12530</name>
</gene>
<comment type="caution">
    <text evidence="1">The sequence shown here is derived from an EMBL/GenBank/DDBJ whole genome shotgun (WGS) entry which is preliminary data.</text>
</comment>
<reference evidence="1 2" key="1">
    <citation type="submission" date="2022-09" db="EMBL/GenBank/DDBJ databases">
        <title>Genome sequencing of Flavivirga sp. MEBiC05379.</title>
        <authorList>
            <person name="Oh H.-M."/>
            <person name="Kwon K.K."/>
            <person name="Park M.J."/>
            <person name="Yang S.-H."/>
        </authorList>
    </citation>
    <scope>NUCLEOTIDE SEQUENCE [LARGE SCALE GENOMIC DNA]</scope>
    <source>
        <strain evidence="1 2">MEBiC05379</strain>
    </source>
</reference>
<name>A0ABU7XTC3_9FLAO</name>
<dbReference type="InterPro" id="IPR006311">
    <property type="entry name" value="TAT_signal"/>
</dbReference>
<dbReference type="PROSITE" id="PS51318">
    <property type="entry name" value="TAT"/>
    <property type="match status" value="1"/>
</dbReference>
<dbReference type="RefSeq" id="WP_303306299.1">
    <property type="nucleotide sequence ID" value="NZ_JAODOP010000004.1"/>
</dbReference>
<protein>
    <submittedName>
        <fullName evidence="1">Metallophosphoesterase family protein</fullName>
    </submittedName>
</protein>
<dbReference type="InterPro" id="IPR029052">
    <property type="entry name" value="Metallo-depent_PP-like"/>
</dbReference>
<keyword evidence="2" id="KW-1185">Reference proteome</keyword>
<evidence type="ECO:0000313" key="1">
    <source>
        <dbReference type="EMBL" id="MEF3833961.1"/>
    </source>
</evidence>
<dbReference type="InterPro" id="IPR051918">
    <property type="entry name" value="STPP_CPPED1"/>
</dbReference>
<sequence length="304" mass="35116">MAKNKNVLDRRTLIKTLGLTVGATLVSPIVHATSDVSNKKSKKVLTVAHITDVHIRPEHDAPNRFKKCLKDIKKHKVDFFLNGGDTIYAADYGHIKRERVNEQWAIWKELRNDFSEYEVHSCLGNHDMWWAAPDKSDPMYGKDFVVKQLETPGRYYSFNKRNWHFIVLDSNNKNAGSLDEEQRKWLETDLAKLDDNSNILILSHYPIIGVNGGTHTDRNYITDLYYKHKDKKITCLSGHVHLLDSIVYNNVNYFCNGALSGFWWEDGNEKSGGKYWVKETPPGYAIINLFEDGTIENTYYPHSY</sequence>
<dbReference type="SUPFAM" id="SSF56300">
    <property type="entry name" value="Metallo-dependent phosphatases"/>
    <property type="match status" value="1"/>
</dbReference>
<accession>A0ABU7XTC3</accession>
<dbReference type="Proteomes" id="UP001337305">
    <property type="component" value="Unassembled WGS sequence"/>
</dbReference>
<organism evidence="1 2">
    <name type="scientific">Flavivirga spongiicola</name>
    <dbReference type="NCBI Taxonomy" id="421621"/>
    <lineage>
        <taxon>Bacteria</taxon>
        <taxon>Pseudomonadati</taxon>
        <taxon>Bacteroidota</taxon>
        <taxon>Flavobacteriia</taxon>
        <taxon>Flavobacteriales</taxon>
        <taxon>Flavobacteriaceae</taxon>
        <taxon>Flavivirga</taxon>
    </lineage>
</organism>
<dbReference type="Gene3D" id="3.60.21.10">
    <property type="match status" value="1"/>
</dbReference>
<dbReference type="PANTHER" id="PTHR43143">
    <property type="entry name" value="METALLOPHOSPHOESTERASE, CALCINEURIN SUPERFAMILY"/>
    <property type="match status" value="1"/>
</dbReference>
<dbReference type="EMBL" id="JAODOP010000004">
    <property type="protein sequence ID" value="MEF3833961.1"/>
    <property type="molecule type" value="Genomic_DNA"/>
</dbReference>
<dbReference type="PANTHER" id="PTHR43143:SF1">
    <property type="entry name" value="SERINE_THREONINE-PROTEIN PHOSPHATASE CPPED1"/>
    <property type="match status" value="1"/>
</dbReference>
<proteinExistence type="predicted"/>
<evidence type="ECO:0000313" key="2">
    <source>
        <dbReference type="Proteomes" id="UP001337305"/>
    </source>
</evidence>